<sequence length="190" mass="20310">MQSETYRLAVRGQTDLHLGALPTTKVNFNKVMTSQGLNKLQGFRVTDFNITLTALPGKPNMLGTAFIPNPSPQTLTVGNVTQDLFVDGTPIGNTTINNLILRPGDNYVPITSMTDQAAVIELLTTKFQNGIVPVDIRGRTVVYNGQRLPYFERAFASTLLSTSMDIGAALKKVGLDISVLTGGGGALPTS</sequence>
<protein>
    <submittedName>
        <fullName evidence="1">Uncharacterized protein</fullName>
    </submittedName>
</protein>
<name>A0ACC3DLU0_9PEZI</name>
<comment type="caution">
    <text evidence="1">The sequence shown here is derived from an EMBL/GenBank/DDBJ whole genome shotgun (WGS) entry which is preliminary data.</text>
</comment>
<keyword evidence="2" id="KW-1185">Reference proteome</keyword>
<dbReference type="EMBL" id="JAWDJW010002812">
    <property type="protein sequence ID" value="KAK3077481.1"/>
    <property type="molecule type" value="Genomic_DNA"/>
</dbReference>
<gene>
    <name evidence="1" type="ORF">LTS18_010148</name>
</gene>
<accession>A0ACC3DLU0</accession>
<dbReference type="Proteomes" id="UP001186974">
    <property type="component" value="Unassembled WGS sequence"/>
</dbReference>
<organism evidence="1 2">
    <name type="scientific">Coniosporium uncinatum</name>
    <dbReference type="NCBI Taxonomy" id="93489"/>
    <lineage>
        <taxon>Eukaryota</taxon>
        <taxon>Fungi</taxon>
        <taxon>Dikarya</taxon>
        <taxon>Ascomycota</taxon>
        <taxon>Pezizomycotina</taxon>
        <taxon>Dothideomycetes</taxon>
        <taxon>Dothideomycetes incertae sedis</taxon>
        <taxon>Coniosporium</taxon>
    </lineage>
</organism>
<reference evidence="1" key="1">
    <citation type="submission" date="2024-09" db="EMBL/GenBank/DDBJ databases">
        <title>Black Yeasts Isolated from many extreme environments.</title>
        <authorList>
            <person name="Coleine C."/>
            <person name="Stajich J.E."/>
            <person name="Selbmann L."/>
        </authorList>
    </citation>
    <scope>NUCLEOTIDE SEQUENCE</scope>
    <source>
        <strain evidence="1">CCFEE 5737</strain>
    </source>
</reference>
<evidence type="ECO:0000313" key="2">
    <source>
        <dbReference type="Proteomes" id="UP001186974"/>
    </source>
</evidence>
<proteinExistence type="predicted"/>
<evidence type="ECO:0000313" key="1">
    <source>
        <dbReference type="EMBL" id="KAK3077481.1"/>
    </source>
</evidence>